<keyword evidence="3" id="KW-1185">Reference proteome</keyword>
<gene>
    <name evidence="2" type="ORF">I4641_01545</name>
</gene>
<organism evidence="2 3">
    <name type="scientific">Waterburya agarophytonicola KI4</name>
    <dbReference type="NCBI Taxonomy" id="2874699"/>
    <lineage>
        <taxon>Bacteria</taxon>
        <taxon>Bacillati</taxon>
        <taxon>Cyanobacteriota</taxon>
        <taxon>Cyanophyceae</taxon>
        <taxon>Pleurocapsales</taxon>
        <taxon>Hyellaceae</taxon>
        <taxon>Waterburya</taxon>
        <taxon>Waterburya agarophytonicola</taxon>
    </lineage>
</organism>
<reference evidence="2" key="1">
    <citation type="journal article" date="2021" name="Antonie Van Leeuwenhoek">
        <title>Draft genome and description of Waterburya agarophytonicola gen. nov. sp. nov. (Pleurocapsales, Cyanobacteria): a seaweed symbiont.</title>
        <authorList>
            <person name="Bonthond G."/>
            <person name="Shalygin S."/>
            <person name="Bayer T."/>
            <person name="Weinberger F."/>
        </authorList>
    </citation>
    <scope>NUCLEOTIDE SEQUENCE</scope>
    <source>
        <strain evidence="2">KI4</strain>
    </source>
</reference>
<dbReference type="Gene3D" id="3.90.1200.10">
    <property type="match status" value="1"/>
</dbReference>
<feature type="domain" description="Aminoglycoside phosphotransferase" evidence="1">
    <location>
        <begin position="30"/>
        <end position="297"/>
    </location>
</feature>
<dbReference type="RefSeq" id="WP_229638662.1">
    <property type="nucleotide sequence ID" value="NZ_JADWDC010000002.1"/>
</dbReference>
<dbReference type="Pfam" id="PF01636">
    <property type="entry name" value="APH"/>
    <property type="match status" value="1"/>
</dbReference>
<dbReference type="AlphaFoldDB" id="A0A964FFN0"/>
<dbReference type="InterPro" id="IPR011009">
    <property type="entry name" value="Kinase-like_dom_sf"/>
</dbReference>
<comment type="caution">
    <text evidence="2">The sequence shown here is derived from an EMBL/GenBank/DDBJ whole genome shotgun (WGS) entry which is preliminary data.</text>
</comment>
<dbReference type="SUPFAM" id="SSF56112">
    <property type="entry name" value="Protein kinase-like (PK-like)"/>
    <property type="match status" value="1"/>
</dbReference>
<protein>
    <submittedName>
        <fullName evidence="2">Aminoglycoside phosphotransferase family protein</fullName>
    </submittedName>
</protein>
<evidence type="ECO:0000313" key="2">
    <source>
        <dbReference type="EMBL" id="MCC0175663.1"/>
    </source>
</evidence>
<dbReference type="EMBL" id="JADWDC010000002">
    <property type="protein sequence ID" value="MCC0175663.1"/>
    <property type="molecule type" value="Genomic_DNA"/>
</dbReference>
<accession>A0A964FFN0</accession>
<proteinExistence type="predicted"/>
<dbReference type="PANTHER" id="PTHR21064">
    <property type="entry name" value="AMINOGLYCOSIDE PHOSPHOTRANSFERASE DOMAIN-CONTAINING PROTEIN-RELATED"/>
    <property type="match status" value="1"/>
</dbReference>
<dbReference type="InterPro" id="IPR002575">
    <property type="entry name" value="Aminoglycoside_PTrfase"/>
</dbReference>
<dbReference type="InterPro" id="IPR050249">
    <property type="entry name" value="Pseudomonas-type_ThrB"/>
</dbReference>
<evidence type="ECO:0000313" key="3">
    <source>
        <dbReference type="Proteomes" id="UP000729733"/>
    </source>
</evidence>
<name>A0A964FFN0_9CYAN</name>
<dbReference type="PANTHER" id="PTHR21064:SF5">
    <property type="entry name" value="SLR1880 PROTEIN"/>
    <property type="match status" value="1"/>
</dbReference>
<dbReference type="Proteomes" id="UP000729733">
    <property type="component" value="Unassembled WGS sequence"/>
</dbReference>
<sequence length="375" mass="42798">MTNNLGEINNTSFDLIAIADRFTLDGKVTDVRQYGSGNINSTFLVTLDAQPPFILQRINTRVFCQPELVMNNMCVLSDYVSQRLKQSDLSIIDRRWLIPQVLSTSQQQNYWIAEDRSFWRAISFIDNSQSFDTIQDIQHGQEIGYGLGMFHSLINDLPVEKLADTLEGFHVTPNYLQHYHGVINSNQIESSPEIDYCLKFISDRPDLPHVLESAKAAGKIHLRTIHGDPKINNIMIDCDTKQAVAMIDLDTVKPGLIHYDIGDCLRSGCNRLGEETKDWEQVTFDPELAEAILQGYLSVARDFLTDNDLEYIYDSIRLLAFELGLRFLTDNLEGNVYFGADYPEHNLARALVQFKLTESIEKEEQLIRQIIQSLL</sequence>
<evidence type="ECO:0000259" key="1">
    <source>
        <dbReference type="Pfam" id="PF01636"/>
    </source>
</evidence>